<protein>
    <submittedName>
        <fullName evidence="1">Uncharacterized protein</fullName>
    </submittedName>
</protein>
<evidence type="ECO:0000313" key="1">
    <source>
        <dbReference type="EMBL" id="KKL90244.1"/>
    </source>
</evidence>
<dbReference type="EMBL" id="LAZR01020059">
    <property type="protein sequence ID" value="KKL90244.1"/>
    <property type="molecule type" value="Genomic_DNA"/>
</dbReference>
<comment type="caution">
    <text evidence="1">The sequence shown here is derived from an EMBL/GenBank/DDBJ whole genome shotgun (WGS) entry which is preliminary data.</text>
</comment>
<proteinExistence type="predicted"/>
<reference evidence="1" key="1">
    <citation type="journal article" date="2015" name="Nature">
        <title>Complex archaea that bridge the gap between prokaryotes and eukaryotes.</title>
        <authorList>
            <person name="Spang A."/>
            <person name="Saw J.H."/>
            <person name="Jorgensen S.L."/>
            <person name="Zaremba-Niedzwiedzka K."/>
            <person name="Martijn J."/>
            <person name="Lind A.E."/>
            <person name="van Eijk R."/>
            <person name="Schleper C."/>
            <person name="Guy L."/>
            <person name="Ettema T.J."/>
        </authorList>
    </citation>
    <scope>NUCLEOTIDE SEQUENCE</scope>
</reference>
<sequence length="77" mass="9027">MSGSKMTIKPKPKPTDLFCGNCLEEISILESSSCETYSCKCCNRKYMKLDVLTFDEMTKAKFERAKHRNHNWKEEKK</sequence>
<name>A0A0F9FV09_9ZZZZ</name>
<accession>A0A0F9FV09</accession>
<gene>
    <name evidence="1" type="ORF">LCGC14_1906590</name>
</gene>
<dbReference type="AlphaFoldDB" id="A0A0F9FV09"/>
<organism evidence="1">
    <name type="scientific">marine sediment metagenome</name>
    <dbReference type="NCBI Taxonomy" id="412755"/>
    <lineage>
        <taxon>unclassified sequences</taxon>
        <taxon>metagenomes</taxon>
        <taxon>ecological metagenomes</taxon>
    </lineage>
</organism>